<reference evidence="2 3" key="1">
    <citation type="submission" date="2015-09" db="EMBL/GenBank/DDBJ databases">
        <authorList>
            <consortium name="Pathogen Informatics"/>
        </authorList>
    </citation>
    <scope>NUCLEOTIDE SEQUENCE [LARGE SCALE GENOMIC DNA]</scope>
    <source>
        <strain evidence="2 3">2789STDY5608840</strain>
    </source>
</reference>
<dbReference type="EMBL" id="CYZH01000006">
    <property type="protein sequence ID" value="CUO14217.1"/>
    <property type="molecule type" value="Genomic_DNA"/>
</dbReference>
<organism evidence="2 3">
    <name type="scientific">Bacteroides finegoldii</name>
    <dbReference type="NCBI Taxonomy" id="338188"/>
    <lineage>
        <taxon>Bacteria</taxon>
        <taxon>Pseudomonadati</taxon>
        <taxon>Bacteroidota</taxon>
        <taxon>Bacteroidia</taxon>
        <taxon>Bacteroidales</taxon>
        <taxon>Bacteroidaceae</taxon>
        <taxon>Bacteroides</taxon>
    </lineage>
</organism>
<dbReference type="Pfam" id="PF13091">
    <property type="entry name" value="PLDc_2"/>
    <property type="match status" value="1"/>
</dbReference>
<feature type="domain" description="PLD phosphodiesterase" evidence="1">
    <location>
        <begin position="99"/>
        <end position="121"/>
    </location>
</feature>
<evidence type="ECO:0000259" key="1">
    <source>
        <dbReference type="PROSITE" id="PS50035"/>
    </source>
</evidence>
<dbReference type="STRING" id="338188.ERS852397_01455"/>
<gene>
    <name evidence="2" type="ORF">ERS852397_01455</name>
</gene>
<dbReference type="Proteomes" id="UP000095517">
    <property type="component" value="Unassembled WGS sequence"/>
</dbReference>
<dbReference type="GO" id="GO:0003824">
    <property type="term" value="F:catalytic activity"/>
    <property type="evidence" value="ECO:0007669"/>
    <property type="project" value="InterPro"/>
</dbReference>
<dbReference type="AlphaFoldDB" id="A0A174CMT1"/>
<sequence length="175" mass="20088">MYCGLVKYINNEEHYALLMEQIDKVKHTLWIGTADLKDLYVKPSSTVVPLLQLLETKVKQKVAIRLIHAKEPGMNFRADFDKYPLLWAGMERVLCPRVHFKLLIFDMCSVYIGSANMTGAAFGMKGERNRNFESGIFTEIPEVVTNAVKQFDEVWMGKFCKGCGRKRFCGDRILI</sequence>
<evidence type="ECO:0000313" key="3">
    <source>
        <dbReference type="Proteomes" id="UP000095517"/>
    </source>
</evidence>
<proteinExistence type="predicted"/>
<dbReference type="PROSITE" id="PS50035">
    <property type="entry name" value="PLD"/>
    <property type="match status" value="1"/>
</dbReference>
<dbReference type="Gene3D" id="3.30.870.10">
    <property type="entry name" value="Endonuclease Chain A"/>
    <property type="match status" value="1"/>
</dbReference>
<dbReference type="CDD" id="cd00138">
    <property type="entry name" value="PLDc_SF"/>
    <property type="match status" value="1"/>
</dbReference>
<dbReference type="SUPFAM" id="SSF56024">
    <property type="entry name" value="Phospholipase D/nuclease"/>
    <property type="match status" value="1"/>
</dbReference>
<name>A0A174CMT1_9BACE</name>
<evidence type="ECO:0000313" key="2">
    <source>
        <dbReference type="EMBL" id="CUO14217.1"/>
    </source>
</evidence>
<protein>
    <submittedName>
        <fullName evidence="2">Phospholipase D/transphosphatidylase</fullName>
    </submittedName>
</protein>
<accession>A0A174CMT1</accession>
<dbReference type="InterPro" id="IPR001736">
    <property type="entry name" value="PLipase_D/transphosphatidylase"/>
</dbReference>
<dbReference type="InterPro" id="IPR025202">
    <property type="entry name" value="PLD-like_dom"/>
</dbReference>
<dbReference type="GO" id="GO:0006793">
    <property type="term" value="P:phosphorus metabolic process"/>
    <property type="evidence" value="ECO:0007669"/>
    <property type="project" value="UniProtKB-ARBA"/>
</dbReference>